<feature type="non-terminal residue" evidence="5">
    <location>
        <position position="276"/>
    </location>
</feature>
<keyword evidence="2" id="KW-0238">DNA-binding</keyword>
<dbReference type="PROSITE" id="PS01124">
    <property type="entry name" value="HTH_ARAC_FAMILY_2"/>
    <property type="match status" value="1"/>
</dbReference>
<feature type="domain" description="HTH araC/xylS-type" evidence="4">
    <location>
        <begin position="178"/>
        <end position="264"/>
    </location>
</feature>
<dbReference type="PANTHER" id="PTHR43280">
    <property type="entry name" value="ARAC-FAMILY TRANSCRIPTIONAL REGULATOR"/>
    <property type="match status" value="1"/>
</dbReference>
<dbReference type="Pfam" id="PF12833">
    <property type="entry name" value="HTH_18"/>
    <property type="match status" value="1"/>
</dbReference>
<organism evidence="5 6">
    <name type="scientific">Candidatus Coproplasma avicola</name>
    <dbReference type="NCBI Taxonomy" id="2840744"/>
    <lineage>
        <taxon>Bacteria</taxon>
        <taxon>Bacillati</taxon>
        <taxon>Bacillota</taxon>
        <taxon>Clostridia</taxon>
        <taxon>Eubacteriales</taxon>
        <taxon>Candidatus Coproplasma</taxon>
    </lineage>
</organism>
<keyword evidence="3" id="KW-0804">Transcription</keyword>
<evidence type="ECO:0000313" key="6">
    <source>
        <dbReference type="Proteomes" id="UP000823913"/>
    </source>
</evidence>
<dbReference type="SMART" id="SM00342">
    <property type="entry name" value="HTH_ARAC"/>
    <property type="match status" value="1"/>
</dbReference>
<sequence length="276" mass="31734">MKSNFDALRLKQLLKDFYAVVGIRISVFDDRFDLVAEYPEEPPEFCAIIRRQKAGLEACTRCDRTAFMRTRQSGEASIYICHAGLTEAITPIQLDNYIVGYAIFAHMMPRENYRKSLENIIERSQKYFDSREELLEAVKEIPTHPTSTINSSIRLLEAIAAFLQLHKITSRSDTDIAHQLDRFIKNNLSDDLSCKVLCRHFLISRTKLYLLSTQNFGTGITQYITSLRIEKAAALLKESDDSVKDIAGKVGISDYNYFCKIFKRLCHNKQLINSHF</sequence>
<comment type="caution">
    <text evidence="5">The sequence shown here is derived from an EMBL/GenBank/DDBJ whole genome shotgun (WGS) entry which is preliminary data.</text>
</comment>
<dbReference type="InterPro" id="IPR009057">
    <property type="entry name" value="Homeodomain-like_sf"/>
</dbReference>
<accession>A0A9D1E6L3</accession>
<dbReference type="InterPro" id="IPR018771">
    <property type="entry name" value="PocR_dom"/>
</dbReference>
<dbReference type="SUPFAM" id="SSF46689">
    <property type="entry name" value="Homeodomain-like"/>
    <property type="match status" value="1"/>
</dbReference>
<evidence type="ECO:0000313" key="5">
    <source>
        <dbReference type="EMBL" id="HIR67405.1"/>
    </source>
</evidence>
<dbReference type="GO" id="GO:0043565">
    <property type="term" value="F:sequence-specific DNA binding"/>
    <property type="evidence" value="ECO:0007669"/>
    <property type="project" value="InterPro"/>
</dbReference>
<reference evidence="5" key="1">
    <citation type="submission" date="2020-10" db="EMBL/GenBank/DDBJ databases">
        <authorList>
            <person name="Gilroy R."/>
        </authorList>
    </citation>
    <scope>NUCLEOTIDE SEQUENCE</scope>
    <source>
        <strain evidence="5">ChiW16-3235</strain>
    </source>
</reference>
<gene>
    <name evidence="5" type="ORF">IAB94_05115</name>
</gene>
<protein>
    <submittedName>
        <fullName evidence="5">PocR ligand-binding domain-containing protein</fullName>
    </submittedName>
</protein>
<dbReference type="AlphaFoldDB" id="A0A9D1E6L3"/>
<dbReference type="GO" id="GO:0003700">
    <property type="term" value="F:DNA-binding transcription factor activity"/>
    <property type="evidence" value="ECO:0007669"/>
    <property type="project" value="InterPro"/>
</dbReference>
<dbReference type="InterPro" id="IPR018060">
    <property type="entry name" value="HTH_AraC"/>
</dbReference>
<reference evidence="5" key="2">
    <citation type="journal article" date="2021" name="PeerJ">
        <title>Extensive microbial diversity within the chicken gut microbiome revealed by metagenomics and culture.</title>
        <authorList>
            <person name="Gilroy R."/>
            <person name="Ravi A."/>
            <person name="Getino M."/>
            <person name="Pursley I."/>
            <person name="Horton D.L."/>
            <person name="Alikhan N.F."/>
            <person name="Baker D."/>
            <person name="Gharbi K."/>
            <person name="Hall N."/>
            <person name="Watson M."/>
            <person name="Adriaenssens E.M."/>
            <person name="Foster-Nyarko E."/>
            <person name="Jarju S."/>
            <person name="Secka A."/>
            <person name="Antonio M."/>
            <person name="Oren A."/>
            <person name="Chaudhuri R.R."/>
            <person name="La Ragione R."/>
            <person name="Hildebrand F."/>
            <person name="Pallen M.J."/>
        </authorList>
    </citation>
    <scope>NUCLEOTIDE SEQUENCE</scope>
    <source>
        <strain evidence="5">ChiW16-3235</strain>
    </source>
</reference>
<dbReference type="Gene3D" id="1.10.10.60">
    <property type="entry name" value="Homeodomain-like"/>
    <property type="match status" value="2"/>
</dbReference>
<evidence type="ECO:0000256" key="2">
    <source>
        <dbReference type="ARBA" id="ARBA00023125"/>
    </source>
</evidence>
<evidence type="ECO:0000256" key="3">
    <source>
        <dbReference type="ARBA" id="ARBA00023163"/>
    </source>
</evidence>
<proteinExistence type="predicted"/>
<keyword evidence="1" id="KW-0805">Transcription regulation</keyword>
<dbReference type="Pfam" id="PF10114">
    <property type="entry name" value="PocR"/>
    <property type="match status" value="1"/>
</dbReference>
<dbReference type="PANTHER" id="PTHR43280:SF2">
    <property type="entry name" value="HTH-TYPE TRANSCRIPTIONAL REGULATOR EXSA"/>
    <property type="match status" value="1"/>
</dbReference>
<evidence type="ECO:0000259" key="4">
    <source>
        <dbReference type="PROSITE" id="PS01124"/>
    </source>
</evidence>
<name>A0A9D1E6L3_9FIRM</name>
<dbReference type="EMBL" id="DVHK01000109">
    <property type="protein sequence ID" value="HIR67405.1"/>
    <property type="molecule type" value="Genomic_DNA"/>
</dbReference>
<evidence type="ECO:0000256" key="1">
    <source>
        <dbReference type="ARBA" id="ARBA00023015"/>
    </source>
</evidence>
<dbReference type="Proteomes" id="UP000823913">
    <property type="component" value="Unassembled WGS sequence"/>
</dbReference>